<accession>A0AAN8IC75</accession>
<dbReference type="InterPro" id="IPR018713">
    <property type="entry name" value="MPAB/Lcp_cat_dom"/>
</dbReference>
<evidence type="ECO:0000256" key="1">
    <source>
        <dbReference type="SAM" id="MobiDB-lite"/>
    </source>
</evidence>
<protein>
    <recommendedName>
        <fullName evidence="3">ER-bound oxygenase mpaB/mpaB'/Rubber oxygenase catalytic domain-containing protein</fullName>
    </recommendedName>
</protein>
<sequence>MAWPNPFRRRTADTRTCWGYTFDLTPDHLTPEQAHPLKHSYDVLGEDALDALNELFPPPTTGTTFHPQNDKPQDVPSTVPDRKSTEGHTGEPPSPTNKPKPKRDLYDLLKNNHHRDPRLTALWTQVNTVPPWVDWAQIARGQDVFYRYGGATLTGLAYQSLLGGMGANRVVEVLARTGGFGVNVARHRLFETTQHILQCTRSLESIQPGGEGFASSIRVRLLHASVRQRILKLTKTRPSYYDVQKYGIPINDLDSIATIGTFSGTIIWLSLPRQGIFLRQQEIEDYIALWRLIAHYIGTPTSYFSTPARAKSMMESLLMNEINPSQTSQTLANNIIRALENQPPAYASRSFLEANARWLNGSELCDALGLGRPSTYHTCLVAGQCILFMFICYLNRSIDYLDKRKVANLKRIFWQLIVESKFGLKGEETSFEFKYVPMFDTVTYKGEHEEMRDGAVSGVERTNLRAFVLGIMGMGVMAFVGVRCGIAVVGGVWRVGRHGVGLARGLV</sequence>
<evidence type="ECO:0000313" key="5">
    <source>
        <dbReference type="Proteomes" id="UP001316803"/>
    </source>
</evidence>
<dbReference type="Proteomes" id="UP001316803">
    <property type="component" value="Unassembled WGS sequence"/>
</dbReference>
<comment type="caution">
    <text evidence="4">The sequence shown here is derived from an EMBL/GenBank/DDBJ whole genome shotgun (WGS) entry which is preliminary data.</text>
</comment>
<dbReference type="PANTHER" id="PTHR37539">
    <property type="entry name" value="SECRETED PROTEIN-RELATED"/>
    <property type="match status" value="1"/>
</dbReference>
<keyword evidence="2" id="KW-0472">Membrane</keyword>
<keyword evidence="5" id="KW-1185">Reference proteome</keyword>
<dbReference type="EMBL" id="JAKLMC020000001">
    <property type="protein sequence ID" value="KAK5958205.1"/>
    <property type="molecule type" value="Genomic_DNA"/>
</dbReference>
<evidence type="ECO:0000313" key="4">
    <source>
        <dbReference type="EMBL" id="KAK5958205.1"/>
    </source>
</evidence>
<dbReference type="GO" id="GO:0016491">
    <property type="term" value="F:oxidoreductase activity"/>
    <property type="evidence" value="ECO:0007669"/>
    <property type="project" value="InterPro"/>
</dbReference>
<dbReference type="Pfam" id="PF09995">
    <property type="entry name" value="MPAB_Lcp_cat"/>
    <property type="match status" value="1"/>
</dbReference>
<keyword evidence="2" id="KW-0812">Transmembrane</keyword>
<dbReference type="AlphaFoldDB" id="A0AAN8IC75"/>
<keyword evidence="2" id="KW-1133">Transmembrane helix</keyword>
<dbReference type="PANTHER" id="PTHR37539:SF1">
    <property type="entry name" value="ER-BOUND OXYGENASE MPAB_MPAB'_RUBBER OXYGENASE CATALYTIC DOMAIN-CONTAINING PROTEIN"/>
    <property type="match status" value="1"/>
</dbReference>
<evidence type="ECO:0000256" key="2">
    <source>
        <dbReference type="SAM" id="Phobius"/>
    </source>
</evidence>
<feature type="domain" description="ER-bound oxygenase mpaB/mpaB'/Rubber oxygenase catalytic" evidence="3">
    <location>
        <begin position="147"/>
        <end position="376"/>
    </location>
</feature>
<dbReference type="InterPro" id="IPR037473">
    <property type="entry name" value="Lcp-like"/>
</dbReference>
<reference evidence="4 5" key="1">
    <citation type="submission" date="2022-12" db="EMBL/GenBank/DDBJ databases">
        <title>Genomic features and morphological characterization of a novel Knufia sp. strain isolated from spacecraft assembly facility.</title>
        <authorList>
            <person name="Teixeira M."/>
            <person name="Chander A.M."/>
            <person name="Stajich J.E."/>
            <person name="Venkateswaran K."/>
        </authorList>
    </citation>
    <scope>NUCLEOTIDE SEQUENCE [LARGE SCALE GENOMIC DNA]</scope>
    <source>
        <strain evidence="4 5">FJI-L2-BK-P2</strain>
    </source>
</reference>
<feature type="transmembrane region" description="Helical" evidence="2">
    <location>
        <begin position="375"/>
        <end position="395"/>
    </location>
</feature>
<name>A0AAN8IC75_9EURO</name>
<proteinExistence type="predicted"/>
<feature type="compositionally biased region" description="Basic and acidic residues" evidence="1">
    <location>
        <begin position="80"/>
        <end position="89"/>
    </location>
</feature>
<gene>
    <name evidence="4" type="ORF">OHC33_000047</name>
</gene>
<evidence type="ECO:0000259" key="3">
    <source>
        <dbReference type="Pfam" id="PF09995"/>
    </source>
</evidence>
<feature type="region of interest" description="Disordered" evidence="1">
    <location>
        <begin position="53"/>
        <end position="104"/>
    </location>
</feature>
<feature type="transmembrane region" description="Helical" evidence="2">
    <location>
        <begin position="467"/>
        <end position="493"/>
    </location>
</feature>
<organism evidence="4 5">
    <name type="scientific">Knufia fluminis</name>
    <dbReference type="NCBI Taxonomy" id="191047"/>
    <lineage>
        <taxon>Eukaryota</taxon>
        <taxon>Fungi</taxon>
        <taxon>Dikarya</taxon>
        <taxon>Ascomycota</taxon>
        <taxon>Pezizomycotina</taxon>
        <taxon>Eurotiomycetes</taxon>
        <taxon>Chaetothyriomycetidae</taxon>
        <taxon>Chaetothyriales</taxon>
        <taxon>Trichomeriaceae</taxon>
        <taxon>Knufia</taxon>
    </lineage>
</organism>